<name>A0A388SU19_9ACTN</name>
<feature type="repeat" description="WD" evidence="3">
    <location>
        <begin position="622"/>
        <end position="656"/>
    </location>
</feature>
<evidence type="ECO:0000313" key="8">
    <source>
        <dbReference type="Proteomes" id="UP000265354"/>
    </source>
</evidence>
<feature type="repeat" description="WD" evidence="3">
    <location>
        <begin position="667"/>
        <end position="699"/>
    </location>
</feature>
<dbReference type="PROSITE" id="PS50294">
    <property type="entry name" value="WD_REPEATS_REGION"/>
    <property type="match status" value="5"/>
</dbReference>
<dbReference type="Proteomes" id="UP000265354">
    <property type="component" value="Unassembled WGS sequence"/>
</dbReference>
<dbReference type="PROSITE" id="PS00678">
    <property type="entry name" value="WD_REPEATS_1"/>
    <property type="match status" value="2"/>
</dbReference>
<dbReference type="SMART" id="SM00320">
    <property type="entry name" value="WD40"/>
    <property type="match status" value="6"/>
</dbReference>
<accession>A0A388SU19</accession>
<dbReference type="PANTHER" id="PTHR19879:SF9">
    <property type="entry name" value="TRANSCRIPTION INITIATION FACTOR TFIID SUBUNIT 5"/>
    <property type="match status" value="1"/>
</dbReference>
<keyword evidence="5" id="KW-0812">Transmembrane</keyword>
<keyword evidence="5" id="KW-1133">Transmembrane helix</keyword>
<protein>
    <submittedName>
        <fullName evidence="7">XRE family transcriptional regulator</fullName>
    </submittedName>
</protein>
<dbReference type="Pfam" id="PF00400">
    <property type="entry name" value="WD40"/>
    <property type="match status" value="5"/>
</dbReference>
<feature type="compositionally biased region" description="Pro residues" evidence="4">
    <location>
        <begin position="942"/>
        <end position="955"/>
    </location>
</feature>
<dbReference type="CDD" id="cd00200">
    <property type="entry name" value="WD40"/>
    <property type="match status" value="1"/>
</dbReference>
<proteinExistence type="predicted"/>
<dbReference type="SUPFAM" id="SSF50978">
    <property type="entry name" value="WD40 repeat-like"/>
    <property type="match status" value="1"/>
</dbReference>
<organism evidence="7 8">
    <name type="scientific">Streptomyces spongiicola</name>
    <dbReference type="NCBI Taxonomy" id="1690221"/>
    <lineage>
        <taxon>Bacteria</taxon>
        <taxon>Bacillati</taxon>
        <taxon>Actinomycetota</taxon>
        <taxon>Actinomycetes</taxon>
        <taxon>Kitasatosporales</taxon>
        <taxon>Streptomycetaceae</taxon>
        <taxon>Streptomyces</taxon>
    </lineage>
</organism>
<dbReference type="RefSeq" id="WP_116426956.1">
    <property type="nucleotide sequence ID" value="NZ_BGZL01000002.1"/>
</dbReference>
<evidence type="ECO:0000256" key="1">
    <source>
        <dbReference type="ARBA" id="ARBA00022574"/>
    </source>
</evidence>
<dbReference type="Gene3D" id="3.40.50.300">
    <property type="entry name" value="P-loop containing nucleotide triphosphate hydrolases"/>
    <property type="match status" value="1"/>
</dbReference>
<dbReference type="InterPro" id="IPR001387">
    <property type="entry name" value="Cro/C1-type_HTH"/>
</dbReference>
<dbReference type="EMBL" id="BGZL01000002">
    <property type="protein sequence ID" value="GBP99583.1"/>
    <property type="molecule type" value="Genomic_DNA"/>
</dbReference>
<gene>
    <name evidence="7" type="ORF">SSP531S_09780</name>
</gene>
<feature type="transmembrane region" description="Helical" evidence="5">
    <location>
        <begin position="539"/>
        <end position="561"/>
    </location>
</feature>
<evidence type="ECO:0000256" key="3">
    <source>
        <dbReference type="PROSITE-ProRule" id="PRU00221"/>
    </source>
</evidence>
<dbReference type="PANTHER" id="PTHR19879">
    <property type="entry name" value="TRANSCRIPTION INITIATION FACTOR TFIID"/>
    <property type="match status" value="1"/>
</dbReference>
<dbReference type="SMART" id="SM00530">
    <property type="entry name" value="HTH_XRE"/>
    <property type="match status" value="1"/>
</dbReference>
<dbReference type="InterPro" id="IPR020472">
    <property type="entry name" value="WD40_PAC1"/>
</dbReference>
<dbReference type="SUPFAM" id="SSF52540">
    <property type="entry name" value="P-loop containing nucleoside triphosphate hydrolases"/>
    <property type="match status" value="1"/>
</dbReference>
<keyword evidence="5" id="KW-0472">Membrane</keyword>
<feature type="repeat" description="WD" evidence="3">
    <location>
        <begin position="757"/>
        <end position="790"/>
    </location>
</feature>
<keyword evidence="1 3" id="KW-0853">WD repeat</keyword>
<dbReference type="InterPro" id="IPR015943">
    <property type="entry name" value="WD40/YVTN_repeat-like_dom_sf"/>
</dbReference>
<dbReference type="InterPro" id="IPR036322">
    <property type="entry name" value="WD40_repeat_dom_sf"/>
</dbReference>
<sequence>MPRKETPLGAGDGPLLDFAAGLRRLRTSAGSPPYRKLAERAHYSVSTLSSAASGLRLPTLAVTLAYVGACGGDPREWERRWRETAGRLGGQRPGPGTSEEAQAQAPYAGLRPFREQDAQWFFGREQLVEELVGRLARQRFVVLLGASGSGKSSLLRAGLAPALRPSAAPVLLTPGPRPLEECAVRLGALAGLAPGGLYRELREDPENLGRVLRQTTARSGGPGGPAVLIVDQFEEVFTLCQDGRERGCFIEALVAAAADRPGGCRVVLGVRADFYAHCVRDSALAGAMRQARVPLGPMSPDELRRAVVQPARRAGLTVEGALLATLTAQAHGRAGALPLLSHALLETWHRRRGNLLTLAGLEAVGGIEGALVESAEAFYTDLDPEQRGAARRLLLRLTAPGAGTEDTTRRMTHGEQGDDAATVAVVERAAAARLVSLDEERMEITHEALISSWPRLREWLSADRDQRRAHHRLTEAAAVWAATGEDPDALCRGAGLQTARRLAESADVGLSAREQAFLSASLAAEAAETRSAARRTRRLRVLLAALGLMTVLATVATVLSVRATREVTRQRNDAVALNAAAAATRTYAADPEFAVQLALASYRLRPRRTTRDALLSTLMTTWAAHRAEAYTLDVSDDGALLAVGSRDHTVSLWDIRDPGRPVRAGTVTGHTEAVHAVALSPGRRILATAGADRTVRLWDAARPLRPAALSVLTGPGGGVHAVAFSPDGRLLAGGHRDGTVSVWGIGNTRRPRLRAALGGHSDTVRSLAFSADGRLLATTGQDGAVRVWDLGGSGGPSPRATWNAHELGAFWAEFHPRGRLLATAGGGREAVRLWDVTDPDRPRRVSGITGHSDVVGHLAFSPDGRTLATASDDRSVGIWDVGSPAAPPRQGRARRLCHGRDGGPLHPGRPHAADRCLRRDRPPAADRLRACRRTRLRRRPPFPHPGRLAPPPARHPLPAALRVSGRPVPRTLARGPAGPRIRCDPHARSARPIRLRDPRARPGRSTAQPPASARLRTHRRDERGETLSAVPWRGRGRRRRPRRGRSG</sequence>
<evidence type="ECO:0000313" key="7">
    <source>
        <dbReference type="EMBL" id="GBP99583.1"/>
    </source>
</evidence>
<comment type="caution">
    <text evidence="7">The sequence shown here is derived from an EMBL/GenBank/DDBJ whole genome shotgun (WGS) entry which is preliminary data.</text>
</comment>
<feature type="repeat" description="WD" evidence="3">
    <location>
        <begin position="712"/>
        <end position="753"/>
    </location>
</feature>
<keyword evidence="2" id="KW-0677">Repeat</keyword>
<evidence type="ECO:0000259" key="6">
    <source>
        <dbReference type="SMART" id="SM00530"/>
    </source>
</evidence>
<dbReference type="InterPro" id="IPR049052">
    <property type="entry name" value="nSTAND1"/>
</dbReference>
<dbReference type="PRINTS" id="PR00320">
    <property type="entry name" value="GPROTEINBRPT"/>
</dbReference>
<dbReference type="InterPro" id="IPR019775">
    <property type="entry name" value="WD40_repeat_CS"/>
</dbReference>
<evidence type="ECO:0000256" key="4">
    <source>
        <dbReference type="SAM" id="MobiDB-lite"/>
    </source>
</evidence>
<dbReference type="InterPro" id="IPR027417">
    <property type="entry name" value="P-loop_NTPase"/>
</dbReference>
<evidence type="ECO:0000256" key="2">
    <source>
        <dbReference type="ARBA" id="ARBA00022737"/>
    </source>
</evidence>
<feature type="repeat" description="WD" evidence="3">
    <location>
        <begin position="848"/>
        <end position="881"/>
    </location>
</feature>
<feature type="region of interest" description="Disordered" evidence="4">
    <location>
        <begin position="934"/>
        <end position="1047"/>
    </location>
</feature>
<dbReference type="PROSITE" id="PS50082">
    <property type="entry name" value="WD_REPEATS_2"/>
    <property type="match status" value="5"/>
</dbReference>
<feature type="compositionally biased region" description="Basic residues" evidence="4">
    <location>
        <begin position="1034"/>
        <end position="1047"/>
    </location>
</feature>
<feature type="domain" description="HTH cro/C1-type" evidence="6">
    <location>
        <begin position="21"/>
        <end position="77"/>
    </location>
</feature>
<reference evidence="7 8" key="1">
    <citation type="submission" date="2018-07" db="EMBL/GenBank/DDBJ databases">
        <title>Whole Genome Shotgun Sequence of Streptomyces spongiicola strain 531S.</title>
        <authorList>
            <person name="Dohra H."/>
            <person name="Kodani S."/>
        </authorList>
    </citation>
    <scope>NUCLEOTIDE SEQUENCE [LARGE SCALE GENOMIC DNA]</scope>
    <source>
        <strain evidence="7 8">531S</strain>
    </source>
</reference>
<dbReference type="InterPro" id="IPR001680">
    <property type="entry name" value="WD40_rpt"/>
</dbReference>
<dbReference type="Gene3D" id="2.130.10.10">
    <property type="entry name" value="YVTN repeat-like/Quinoprotein amine dehydrogenase"/>
    <property type="match status" value="3"/>
</dbReference>
<dbReference type="AlphaFoldDB" id="A0A388SU19"/>
<dbReference type="Pfam" id="PF20703">
    <property type="entry name" value="nSTAND1"/>
    <property type="match status" value="1"/>
</dbReference>
<evidence type="ECO:0000256" key="5">
    <source>
        <dbReference type="SAM" id="Phobius"/>
    </source>
</evidence>